<sequence>MEEDVWRFLAWHLQKAGIETVLVGGAVVAIYTEGLYQSGDLDMVPDEFERKRIEEVLTAIGFEARAGRYFGHPQCEHLLVEFPKGPVELGEEFPVTPAEELVSGEILKILSPTDCVKDRLAGYIHWQTRDTFDQAVLVCKKQAERIDWSVLKNWCKREGALGAYEELEKAVQRE</sequence>
<reference evidence="1" key="1">
    <citation type="journal article" date="2014" name="Int. J. Syst. Evol. Microbiol.">
        <title>Complete genome sequence of Corynebacterium casei LMG S-19264T (=DSM 44701T), isolated from a smear-ripened cheese.</title>
        <authorList>
            <consortium name="US DOE Joint Genome Institute (JGI-PGF)"/>
            <person name="Walter F."/>
            <person name="Albersmeier A."/>
            <person name="Kalinowski J."/>
            <person name="Ruckert C."/>
        </authorList>
    </citation>
    <scope>NUCLEOTIDE SEQUENCE</scope>
    <source>
        <strain evidence="1">KCTC 12988</strain>
    </source>
</reference>
<evidence type="ECO:0000313" key="1">
    <source>
        <dbReference type="EMBL" id="GHC44433.1"/>
    </source>
</evidence>
<proteinExistence type="predicted"/>
<evidence type="ECO:0000313" key="2">
    <source>
        <dbReference type="Proteomes" id="UP000644507"/>
    </source>
</evidence>
<reference evidence="1" key="2">
    <citation type="submission" date="2020-09" db="EMBL/GenBank/DDBJ databases">
        <authorList>
            <person name="Sun Q."/>
            <person name="Kim S."/>
        </authorList>
    </citation>
    <scope>NUCLEOTIDE SEQUENCE</scope>
    <source>
        <strain evidence="1">KCTC 12988</strain>
    </source>
</reference>
<evidence type="ECO:0008006" key="3">
    <source>
        <dbReference type="Google" id="ProtNLM"/>
    </source>
</evidence>
<organism evidence="1 2">
    <name type="scientific">Roseibacillus persicicus</name>
    <dbReference type="NCBI Taxonomy" id="454148"/>
    <lineage>
        <taxon>Bacteria</taxon>
        <taxon>Pseudomonadati</taxon>
        <taxon>Verrucomicrobiota</taxon>
        <taxon>Verrucomicrobiia</taxon>
        <taxon>Verrucomicrobiales</taxon>
        <taxon>Verrucomicrobiaceae</taxon>
        <taxon>Roseibacillus</taxon>
    </lineage>
</organism>
<comment type="caution">
    <text evidence="1">The sequence shown here is derived from an EMBL/GenBank/DDBJ whole genome shotgun (WGS) entry which is preliminary data.</text>
</comment>
<keyword evidence="2" id="KW-1185">Reference proteome</keyword>
<name>A0A918WHH0_9BACT</name>
<gene>
    <name evidence="1" type="ORF">GCM10007100_07160</name>
</gene>
<dbReference type="AlphaFoldDB" id="A0A918WHH0"/>
<dbReference type="RefSeq" id="WP_229809370.1">
    <property type="nucleotide sequence ID" value="NZ_BMXI01000002.1"/>
</dbReference>
<dbReference type="EMBL" id="BMXI01000002">
    <property type="protein sequence ID" value="GHC44433.1"/>
    <property type="molecule type" value="Genomic_DNA"/>
</dbReference>
<dbReference type="Proteomes" id="UP000644507">
    <property type="component" value="Unassembled WGS sequence"/>
</dbReference>
<protein>
    <recommendedName>
        <fullName evidence="3">UbiD family decarboxylase</fullName>
    </recommendedName>
</protein>
<accession>A0A918WHH0</accession>